<dbReference type="InterPro" id="IPR006694">
    <property type="entry name" value="Fatty_acid_hydroxylase"/>
</dbReference>
<sequence>MDIPTLYIRIHKKHLFAAPIALAAQFAHSIEHIFANTLPASLPPQLLGSQIVTFWVFLTYELVNTVIVHGGHDFFCHKARAHDLHHKKFNLNYGSLGLLDWVHGADKAKKRRTV</sequence>
<dbReference type="Proteomes" id="UP000030104">
    <property type="component" value="Unassembled WGS sequence"/>
</dbReference>
<dbReference type="GO" id="GO:0016491">
    <property type="term" value="F:oxidoreductase activity"/>
    <property type="evidence" value="ECO:0007669"/>
    <property type="project" value="InterPro"/>
</dbReference>
<keyword evidence="2" id="KW-0812">Transmembrane</keyword>
<evidence type="ECO:0000256" key="1">
    <source>
        <dbReference type="ARBA" id="ARBA00004370"/>
    </source>
</evidence>
<dbReference type="HOGENOM" id="CLU_2121877_0_0_1"/>
<accession>A0A0A2L3J1</accession>
<gene>
    <name evidence="6" type="ORF">PITC_096570</name>
</gene>
<name>A0A0A2L3J1_PENIT</name>
<dbReference type="PANTHER" id="PTHR11863">
    <property type="entry name" value="STEROL DESATURASE"/>
    <property type="match status" value="1"/>
</dbReference>
<dbReference type="AlphaFoldDB" id="A0A0A2L3J1"/>
<comment type="caution">
    <text evidence="6">The sequence shown here is derived from an EMBL/GenBank/DDBJ whole genome shotgun (WGS) entry which is preliminary data.</text>
</comment>
<dbReference type="Pfam" id="PF04116">
    <property type="entry name" value="FA_hydroxylase"/>
    <property type="match status" value="1"/>
</dbReference>
<protein>
    <recommendedName>
        <fullName evidence="5">Fatty acid hydroxylase domain-containing protein</fullName>
    </recommendedName>
</protein>
<organism evidence="6 7">
    <name type="scientific">Penicillium italicum</name>
    <name type="common">Blue mold</name>
    <dbReference type="NCBI Taxonomy" id="40296"/>
    <lineage>
        <taxon>Eukaryota</taxon>
        <taxon>Fungi</taxon>
        <taxon>Dikarya</taxon>
        <taxon>Ascomycota</taxon>
        <taxon>Pezizomycotina</taxon>
        <taxon>Eurotiomycetes</taxon>
        <taxon>Eurotiomycetidae</taxon>
        <taxon>Eurotiales</taxon>
        <taxon>Aspergillaceae</taxon>
        <taxon>Penicillium</taxon>
    </lineage>
</organism>
<dbReference type="GO" id="GO:0008610">
    <property type="term" value="P:lipid biosynthetic process"/>
    <property type="evidence" value="ECO:0007669"/>
    <property type="project" value="InterPro"/>
</dbReference>
<dbReference type="OrthoDB" id="408954at2759"/>
<keyword evidence="3" id="KW-1133">Transmembrane helix</keyword>
<evidence type="ECO:0000256" key="3">
    <source>
        <dbReference type="ARBA" id="ARBA00022989"/>
    </source>
</evidence>
<dbReference type="STRING" id="40296.A0A0A2L3J1"/>
<feature type="domain" description="Fatty acid hydroxylase" evidence="5">
    <location>
        <begin position="6"/>
        <end position="104"/>
    </location>
</feature>
<reference evidence="6 7" key="1">
    <citation type="journal article" date="2015" name="Mol. Plant Microbe Interact.">
        <title>Genome, transcriptome, and functional analyses of Penicillium expansum provide new insights into secondary metabolism and pathogenicity.</title>
        <authorList>
            <person name="Ballester A.R."/>
            <person name="Marcet-Houben M."/>
            <person name="Levin E."/>
            <person name="Sela N."/>
            <person name="Selma-Lazaro C."/>
            <person name="Carmona L."/>
            <person name="Wisniewski M."/>
            <person name="Droby S."/>
            <person name="Gonzalez-Candelas L."/>
            <person name="Gabaldon T."/>
        </authorList>
    </citation>
    <scope>NUCLEOTIDE SEQUENCE [LARGE SCALE GENOMIC DNA]</scope>
    <source>
        <strain evidence="6 7">PHI-1</strain>
    </source>
</reference>
<dbReference type="InterPro" id="IPR050307">
    <property type="entry name" value="Sterol_Desaturase_Related"/>
</dbReference>
<proteinExistence type="predicted"/>
<evidence type="ECO:0000256" key="4">
    <source>
        <dbReference type="ARBA" id="ARBA00023136"/>
    </source>
</evidence>
<dbReference type="GO" id="GO:0016020">
    <property type="term" value="C:membrane"/>
    <property type="evidence" value="ECO:0007669"/>
    <property type="project" value="UniProtKB-SubCell"/>
</dbReference>
<comment type="subcellular location">
    <subcellularLocation>
        <location evidence="1">Membrane</location>
    </subcellularLocation>
</comment>
<dbReference type="EMBL" id="JQGA01000957">
    <property type="protein sequence ID" value="KGO71170.1"/>
    <property type="molecule type" value="Genomic_DNA"/>
</dbReference>
<evidence type="ECO:0000313" key="6">
    <source>
        <dbReference type="EMBL" id="KGO71170.1"/>
    </source>
</evidence>
<dbReference type="GO" id="GO:0005506">
    <property type="term" value="F:iron ion binding"/>
    <property type="evidence" value="ECO:0007669"/>
    <property type="project" value="InterPro"/>
</dbReference>
<keyword evidence="4" id="KW-0472">Membrane</keyword>
<evidence type="ECO:0000259" key="5">
    <source>
        <dbReference type="Pfam" id="PF04116"/>
    </source>
</evidence>
<evidence type="ECO:0000256" key="2">
    <source>
        <dbReference type="ARBA" id="ARBA00022692"/>
    </source>
</evidence>
<keyword evidence="7" id="KW-1185">Reference proteome</keyword>
<dbReference type="PhylomeDB" id="A0A0A2L3J1"/>
<evidence type="ECO:0000313" key="7">
    <source>
        <dbReference type="Proteomes" id="UP000030104"/>
    </source>
</evidence>